<comment type="caution">
    <text evidence="1">The sequence shown here is derived from an EMBL/GenBank/DDBJ whole genome shotgun (WGS) entry which is preliminary data.</text>
</comment>
<protein>
    <recommendedName>
        <fullName evidence="2">POTRA domain-containing protein</fullName>
    </recommendedName>
</protein>
<name>A0A0F8XX71_9ZZZZ</name>
<organism evidence="1">
    <name type="scientific">marine sediment metagenome</name>
    <dbReference type="NCBI Taxonomy" id="412755"/>
    <lineage>
        <taxon>unclassified sequences</taxon>
        <taxon>metagenomes</taxon>
        <taxon>ecological metagenomes</taxon>
    </lineage>
</organism>
<sequence>MEMRKKNNQARLKVRLIVFGLKAALALAVLAVAGGGLYMAAASDLFELRQVEIHGNSHLSDAELMALMRVTGKENLLMLST</sequence>
<proteinExistence type="predicted"/>
<evidence type="ECO:0000313" key="1">
    <source>
        <dbReference type="EMBL" id="KKK73583.1"/>
    </source>
</evidence>
<dbReference type="EMBL" id="LAZR01056725">
    <property type="protein sequence ID" value="KKK73583.1"/>
    <property type="molecule type" value="Genomic_DNA"/>
</dbReference>
<accession>A0A0F8XX71</accession>
<feature type="non-terminal residue" evidence="1">
    <location>
        <position position="81"/>
    </location>
</feature>
<dbReference type="AlphaFoldDB" id="A0A0F8XX71"/>
<evidence type="ECO:0008006" key="2">
    <source>
        <dbReference type="Google" id="ProtNLM"/>
    </source>
</evidence>
<gene>
    <name evidence="1" type="ORF">LCGC14_2892390</name>
</gene>
<reference evidence="1" key="1">
    <citation type="journal article" date="2015" name="Nature">
        <title>Complex archaea that bridge the gap between prokaryotes and eukaryotes.</title>
        <authorList>
            <person name="Spang A."/>
            <person name="Saw J.H."/>
            <person name="Jorgensen S.L."/>
            <person name="Zaremba-Niedzwiedzka K."/>
            <person name="Martijn J."/>
            <person name="Lind A.E."/>
            <person name="van Eijk R."/>
            <person name="Schleper C."/>
            <person name="Guy L."/>
            <person name="Ettema T.J."/>
        </authorList>
    </citation>
    <scope>NUCLEOTIDE SEQUENCE</scope>
</reference>